<dbReference type="Gene3D" id="3.20.20.80">
    <property type="entry name" value="Glycosidases"/>
    <property type="match status" value="1"/>
</dbReference>
<dbReference type="Pfam" id="PF02638">
    <property type="entry name" value="GHL10"/>
    <property type="match status" value="1"/>
</dbReference>
<dbReference type="Proteomes" id="UP000001932">
    <property type="component" value="Chromosome"/>
</dbReference>
<name>Q2NST0_SODGM</name>
<gene>
    <name evidence="3" type="ordered locus">SG1520</name>
</gene>
<dbReference type="KEGG" id="sgl:SG1520"/>
<evidence type="ECO:0000256" key="1">
    <source>
        <dbReference type="ARBA" id="ARBA00022729"/>
    </source>
</evidence>
<evidence type="ECO:0000313" key="3">
    <source>
        <dbReference type="EMBL" id="BAE74795.1"/>
    </source>
</evidence>
<dbReference type="PANTHER" id="PTHR43405:SF1">
    <property type="entry name" value="GLYCOSYL HYDROLASE DIGH"/>
    <property type="match status" value="1"/>
</dbReference>
<dbReference type="PROSITE" id="PS51257">
    <property type="entry name" value="PROKAR_LIPOPROTEIN"/>
    <property type="match status" value="1"/>
</dbReference>
<dbReference type="SUPFAM" id="SSF51445">
    <property type="entry name" value="(Trans)glycosidases"/>
    <property type="match status" value="1"/>
</dbReference>
<keyword evidence="1" id="KW-0732">Signal</keyword>
<dbReference type="HOGENOM" id="CLU_019247_0_1_6"/>
<dbReference type="InterPro" id="IPR003790">
    <property type="entry name" value="GHL10"/>
</dbReference>
<proteinExistence type="predicted"/>
<evidence type="ECO:0000259" key="2">
    <source>
        <dbReference type="Pfam" id="PF02638"/>
    </source>
</evidence>
<feature type="domain" description="Glycosyl hydrolase-like 10" evidence="2">
    <location>
        <begin position="43"/>
        <end position="377"/>
    </location>
</feature>
<dbReference type="AlphaFoldDB" id="Q2NST0"/>
<dbReference type="InterPro" id="IPR052177">
    <property type="entry name" value="Divisome_Glycosyl_Hydrolase"/>
</dbReference>
<sequence length="461" mass="51381">MRRYKGMVFWLVFFVWLGGLAGCGQKRVSERPSPPPRQSQAPEMRGIWLSTVYGLDWPAPSTLEAQSDAQRIQQQQSALVAKLDNLVRIGINTMFFQVKPDGTALYRSALLPWSEVLTGTVGRDPGYDPLAFMLSEAHKRGLKVHAWLNPYRVTLNIRPETATALRATLRASPASVYALHPDWIRIASGRYVLDPGLPDVRQWIVSVVTELVKNYPVDGIQFDDYFYYETPGSRLDDDATYCLYGQGFSNKADWRRNNTLLMVQQVSQAIKSLNAQVAFGISPSGVWRNAADDQRGSATQGGGPAYDTAYADTRLWVERGLLDYIAPQLYWPVGRQIVRYDVLAKWWAEVVRHTHTRLYIGVALYKIGSPTKAEPDWGVAEGIAELRRQLDINEALPEINGTILFSESYLSQPQTAAAVNYLQCCWAVGSRQLKRTCPILSGGASGGGYMPHSADGNCGNR</sequence>
<dbReference type="InterPro" id="IPR017853">
    <property type="entry name" value="GH"/>
</dbReference>
<evidence type="ECO:0000313" key="4">
    <source>
        <dbReference type="Proteomes" id="UP000001932"/>
    </source>
</evidence>
<dbReference type="eggNOG" id="COG1649">
    <property type="taxonomic scope" value="Bacteria"/>
</dbReference>
<keyword evidence="4" id="KW-1185">Reference proteome</keyword>
<reference evidence="3 4" key="1">
    <citation type="journal article" date="2006" name="Genome Res.">
        <title>Massive genome erosion and functional adaptations provide insights into the symbiotic lifestyle of Sodalis glossinidius in the tsetse host.</title>
        <authorList>
            <person name="Toh H."/>
            <person name="Weiss B.L."/>
            <person name="Perkin S.A.H."/>
            <person name="Yamashita A."/>
            <person name="Oshima K."/>
            <person name="Hattori M."/>
            <person name="Aksoy S."/>
        </authorList>
    </citation>
    <scope>NUCLEOTIDE SEQUENCE [LARGE SCALE GENOMIC DNA]</scope>
    <source>
        <strain evidence="4">morsitans</strain>
    </source>
</reference>
<dbReference type="PANTHER" id="PTHR43405">
    <property type="entry name" value="GLYCOSYL HYDROLASE DIGH"/>
    <property type="match status" value="1"/>
</dbReference>
<protein>
    <recommendedName>
        <fullName evidence="2">Glycosyl hydrolase-like 10 domain-containing protein</fullName>
    </recommendedName>
</protein>
<accession>Q2NST0</accession>
<dbReference type="EMBL" id="AP008232">
    <property type="protein sequence ID" value="BAE74795.1"/>
    <property type="molecule type" value="Genomic_DNA"/>
</dbReference>
<organism evidence="3 4">
    <name type="scientific">Sodalis glossinidius (strain morsitans)</name>
    <dbReference type="NCBI Taxonomy" id="343509"/>
    <lineage>
        <taxon>Bacteria</taxon>
        <taxon>Pseudomonadati</taxon>
        <taxon>Pseudomonadota</taxon>
        <taxon>Gammaproteobacteria</taxon>
        <taxon>Enterobacterales</taxon>
        <taxon>Bruguierivoracaceae</taxon>
        <taxon>Sodalis</taxon>
    </lineage>
</organism>